<accession>A0AAN8WC42</accession>
<evidence type="ECO:0000256" key="1">
    <source>
        <dbReference type="SAM" id="MobiDB-lite"/>
    </source>
</evidence>
<name>A0AAN8WC42_HALRR</name>
<evidence type="ECO:0000313" key="3">
    <source>
        <dbReference type="Proteomes" id="UP001381693"/>
    </source>
</evidence>
<dbReference type="Proteomes" id="UP001381693">
    <property type="component" value="Unassembled WGS sequence"/>
</dbReference>
<keyword evidence="3" id="KW-1185">Reference proteome</keyword>
<organism evidence="2 3">
    <name type="scientific">Halocaridina rubra</name>
    <name type="common">Hawaiian red shrimp</name>
    <dbReference type="NCBI Taxonomy" id="373956"/>
    <lineage>
        <taxon>Eukaryota</taxon>
        <taxon>Metazoa</taxon>
        <taxon>Ecdysozoa</taxon>
        <taxon>Arthropoda</taxon>
        <taxon>Crustacea</taxon>
        <taxon>Multicrustacea</taxon>
        <taxon>Malacostraca</taxon>
        <taxon>Eumalacostraca</taxon>
        <taxon>Eucarida</taxon>
        <taxon>Decapoda</taxon>
        <taxon>Pleocyemata</taxon>
        <taxon>Caridea</taxon>
        <taxon>Atyoidea</taxon>
        <taxon>Atyidae</taxon>
        <taxon>Halocaridina</taxon>
    </lineage>
</organism>
<feature type="compositionally biased region" description="Gly residues" evidence="1">
    <location>
        <begin position="78"/>
        <end position="90"/>
    </location>
</feature>
<sequence>MHNKIHDQKEKKKGMKREYKIKRGIYKIIHFLECYVVVFFLCERERERQRGKRRAEVTSVTAVDPRGKRSDVDKGGMEGKAGGVGGGPERGGGDNDLAGGR</sequence>
<dbReference type="EMBL" id="JAXCGZ010022354">
    <property type="protein sequence ID" value="KAK7032584.1"/>
    <property type="molecule type" value="Genomic_DNA"/>
</dbReference>
<gene>
    <name evidence="2" type="ORF">SK128_018266</name>
</gene>
<proteinExistence type="predicted"/>
<evidence type="ECO:0000313" key="2">
    <source>
        <dbReference type="EMBL" id="KAK7032584.1"/>
    </source>
</evidence>
<feature type="region of interest" description="Disordered" evidence="1">
    <location>
        <begin position="46"/>
        <end position="101"/>
    </location>
</feature>
<dbReference type="AlphaFoldDB" id="A0AAN8WC42"/>
<feature type="compositionally biased region" description="Basic and acidic residues" evidence="1">
    <location>
        <begin position="65"/>
        <end position="77"/>
    </location>
</feature>
<reference evidence="2 3" key="1">
    <citation type="submission" date="2023-11" db="EMBL/GenBank/DDBJ databases">
        <title>Halocaridina rubra genome assembly.</title>
        <authorList>
            <person name="Smith C."/>
        </authorList>
    </citation>
    <scope>NUCLEOTIDE SEQUENCE [LARGE SCALE GENOMIC DNA]</scope>
    <source>
        <strain evidence="2">EP-1</strain>
        <tissue evidence="2">Whole</tissue>
    </source>
</reference>
<protein>
    <submittedName>
        <fullName evidence="2">Uncharacterized protein</fullName>
    </submittedName>
</protein>
<comment type="caution">
    <text evidence="2">The sequence shown here is derived from an EMBL/GenBank/DDBJ whole genome shotgun (WGS) entry which is preliminary data.</text>
</comment>